<organism evidence="4 5">
    <name type="scientific">Pseudonocardia alaniniphila</name>
    <dbReference type="NCBI Taxonomy" id="75291"/>
    <lineage>
        <taxon>Bacteria</taxon>
        <taxon>Bacillati</taxon>
        <taxon>Actinomycetota</taxon>
        <taxon>Actinomycetes</taxon>
        <taxon>Pseudonocardiales</taxon>
        <taxon>Pseudonocardiaceae</taxon>
        <taxon>Pseudonocardia</taxon>
    </lineage>
</organism>
<dbReference type="Pfam" id="PF13579">
    <property type="entry name" value="Glyco_trans_4_4"/>
    <property type="match status" value="1"/>
</dbReference>
<name>A0ABS9TT06_9PSEU</name>
<dbReference type="RefSeq" id="WP_241042431.1">
    <property type="nucleotide sequence ID" value="NZ_BAAAJF010000016.1"/>
</dbReference>
<protein>
    <submittedName>
        <fullName evidence="4">Glycosyltransferase family 4 protein</fullName>
    </submittedName>
</protein>
<dbReference type="Pfam" id="PF13692">
    <property type="entry name" value="Glyco_trans_1_4"/>
    <property type="match status" value="1"/>
</dbReference>
<dbReference type="EMBL" id="JAKXMK010000046">
    <property type="protein sequence ID" value="MCH6171631.1"/>
    <property type="molecule type" value="Genomic_DNA"/>
</dbReference>
<reference evidence="4 5" key="1">
    <citation type="submission" date="2022-03" db="EMBL/GenBank/DDBJ databases">
        <title>Pseudonocardia alaer sp. nov., a novel actinomycete isolated from reed forest soil.</title>
        <authorList>
            <person name="Wang L."/>
        </authorList>
    </citation>
    <scope>NUCLEOTIDE SEQUENCE [LARGE SCALE GENOMIC DNA]</scope>
    <source>
        <strain evidence="4 5">Y-16303</strain>
    </source>
</reference>
<dbReference type="InterPro" id="IPR028098">
    <property type="entry name" value="Glyco_trans_4-like_N"/>
</dbReference>
<keyword evidence="1" id="KW-0328">Glycosyltransferase</keyword>
<keyword evidence="2" id="KW-0808">Transferase</keyword>
<comment type="caution">
    <text evidence="4">The sequence shown here is derived from an EMBL/GenBank/DDBJ whole genome shotgun (WGS) entry which is preliminary data.</text>
</comment>
<evidence type="ECO:0000256" key="1">
    <source>
        <dbReference type="ARBA" id="ARBA00022676"/>
    </source>
</evidence>
<evidence type="ECO:0000313" key="5">
    <source>
        <dbReference type="Proteomes" id="UP001299970"/>
    </source>
</evidence>
<evidence type="ECO:0000313" key="4">
    <source>
        <dbReference type="EMBL" id="MCH6171631.1"/>
    </source>
</evidence>
<dbReference type="InterPro" id="IPR050194">
    <property type="entry name" value="Glycosyltransferase_grp1"/>
</dbReference>
<dbReference type="CDD" id="cd03801">
    <property type="entry name" value="GT4_PimA-like"/>
    <property type="match status" value="1"/>
</dbReference>
<dbReference type="PANTHER" id="PTHR45947">
    <property type="entry name" value="SULFOQUINOVOSYL TRANSFERASE SQD2"/>
    <property type="match status" value="1"/>
</dbReference>
<accession>A0ABS9TT06</accession>
<dbReference type="PANTHER" id="PTHR45947:SF3">
    <property type="entry name" value="SULFOQUINOVOSYL TRANSFERASE SQD2"/>
    <property type="match status" value="1"/>
</dbReference>
<feature type="domain" description="Glycosyltransferase subfamily 4-like N-terminal" evidence="3">
    <location>
        <begin position="35"/>
        <end position="191"/>
    </location>
</feature>
<keyword evidence="5" id="KW-1185">Reference proteome</keyword>
<dbReference type="Proteomes" id="UP001299970">
    <property type="component" value="Unassembled WGS sequence"/>
</dbReference>
<dbReference type="SUPFAM" id="SSF53756">
    <property type="entry name" value="UDP-Glycosyltransferase/glycogen phosphorylase"/>
    <property type="match status" value="1"/>
</dbReference>
<evidence type="ECO:0000256" key="2">
    <source>
        <dbReference type="ARBA" id="ARBA00022679"/>
    </source>
</evidence>
<sequence>MSPEEPHRDRPGRRVGMRRDDLVIALTYYAPYVSGLTNMARDIAEGLAARGKRVTVVTSRYDTSLPREEEINGVRVLRAPVLLRLGRGVISPQFVRLARAAMGRAAVGSLQLPMLEAGAIAAGMRTPIVSTYHCDVTLPPGLVNTAQRLVVDASNRLAMSRSAVVTVTSEDYARNSRMWPSIEPSMVVVPPPCSPPPTGEPSYRETDGLHVGFLGRIVREKGLEYLVRGFRALPDPDARLLIGGDFTHVAGGSVVDQVREAIGDDHRIRLMGFVPEQRIGDFYASLDVFTLPSVNAFEAFGIVQAVAMLAGVPVLSSDIPGVRQPVAQTGFGTVVPPGDAAAITRALQAFQANPPDRAAGAAHAHRAFSVSAVLDGYEVLIDKAAHHLRSTR</sequence>
<proteinExistence type="predicted"/>
<evidence type="ECO:0000259" key="3">
    <source>
        <dbReference type="Pfam" id="PF13579"/>
    </source>
</evidence>
<dbReference type="Gene3D" id="3.40.50.2000">
    <property type="entry name" value="Glycogen Phosphorylase B"/>
    <property type="match status" value="2"/>
</dbReference>
<gene>
    <name evidence="4" type="ORF">MMF94_38590</name>
</gene>